<dbReference type="STRING" id="1335616.WDC_0280"/>
<dbReference type="InterPro" id="IPR006343">
    <property type="entry name" value="DnaB/C_C"/>
</dbReference>
<dbReference type="InterPro" id="IPR058660">
    <property type="entry name" value="WHD_DnaB"/>
</dbReference>
<dbReference type="RefSeq" id="WP_044010013.1">
    <property type="nucleotide sequence ID" value="NZ_AWTT01000004.1"/>
</dbReference>
<organism evidence="5 6">
    <name type="scientific">Paucilactobacillus wasatchensis</name>
    <dbReference type="NCBI Taxonomy" id="1335616"/>
    <lineage>
        <taxon>Bacteria</taxon>
        <taxon>Bacillati</taxon>
        <taxon>Bacillota</taxon>
        <taxon>Bacilli</taxon>
        <taxon>Lactobacillales</taxon>
        <taxon>Lactobacillaceae</taxon>
        <taxon>Paucilactobacillus</taxon>
    </lineage>
</organism>
<dbReference type="Pfam" id="PF07261">
    <property type="entry name" value="DnaB_2"/>
    <property type="match status" value="1"/>
</dbReference>
<dbReference type="Pfam" id="PF25888">
    <property type="entry name" value="WHD_DnaB"/>
    <property type="match status" value="1"/>
</dbReference>
<evidence type="ECO:0000259" key="4">
    <source>
        <dbReference type="Pfam" id="PF25888"/>
    </source>
</evidence>
<sequence length="456" mass="51928">MADYNSSLTPQTGFIVCLSNQFSTFSEDNLIDFYQPILGSQALGLFYALKASSTKHPLLTKRQAHTHLLARLNIDVQAFYQARVRLEAIGLVRSFETSDQIGDVVVYELQPTLTPQQFIQDDLLSVLLLEAIGEQNYEQLVADSTAYQFDVHSLTNVTKSFFDSYHINQTEVTKLPDMIRESRQKFVVSEPSEHSHLLTSDFDFQLLVQLLQSQPINRDDLTANRQLIENEHLIYGIDEPQMARLLMQATSLTDNRLDKNQLKHLISASYQQVTDNVEQPEKNEQSIKQADLKGLSTNEQALIKACQSYAPIEFLQTLMVQKNGFVTSGEEYILRDLISRKLFAPSVVNMLIYYVLQERGQATLTKNLVDTVANSWSQAKLTTPVQALNQIKERSQRKSTTRRTSTSNYGHRQVKEKLPDWAKDDYQTADDKATPAQIAKLKAQIKQQREQQSKEG</sequence>
<evidence type="ECO:0000313" key="5">
    <source>
        <dbReference type="EMBL" id="KIS04078.1"/>
    </source>
</evidence>
<dbReference type="PATRIC" id="fig|1335616.4.peg.279"/>
<dbReference type="GO" id="GO:0004386">
    <property type="term" value="F:helicase activity"/>
    <property type="evidence" value="ECO:0007669"/>
    <property type="project" value="UniProtKB-KW"/>
</dbReference>
<protein>
    <submittedName>
        <fullName evidence="5">Helicase loader</fullName>
    </submittedName>
</protein>
<evidence type="ECO:0000256" key="1">
    <source>
        <dbReference type="ARBA" id="ARBA00093462"/>
    </source>
</evidence>
<feature type="region of interest" description="Disordered" evidence="2">
    <location>
        <begin position="389"/>
        <end position="456"/>
    </location>
</feature>
<name>A0A0D0Y764_9LACO</name>
<keyword evidence="5" id="KW-0378">Hydrolase</keyword>
<feature type="compositionally biased region" description="Basic and acidic residues" evidence="2">
    <location>
        <begin position="447"/>
        <end position="456"/>
    </location>
</feature>
<feature type="domain" description="DnaB/C C-terminal" evidence="3">
    <location>
        <begin position="322"/>
        <end position="390"/>
    </location>
</feature>
<keyword evidence="6" id="KW-1185">Reference proteome</keyword>
<gene>
    <name evidence="5" type="primary">dnaB</name>
    <name evidence="5" type="ORF">WDC_0280</name>
</gene>
<dbReference type="OrthoDB" id="2082007at2"/>
<evidence type="ECO:0000256" key="2">
    <source>
        <dbReference type="SAM" id="MobiDB-lite"/>
    </source>
</evidence>
<feature type="compositionally biased region" description="Basic and acidic residues" evidence="2">
    <location>
        <begin position="413"/>
        <end position="433"/>
    </location>
</feature>
<reference evidence="5 6" key="1">
    <citation type="submission" date="2013-08" db="EMBL/GenBank/DDBJ databases">
        <title>Lactobacillus wasatchii sp. WDC04, a late gas producing bacteria isolated from aged chedder cheese.</title>
        <authorList>
            <person name="Oberg C.J."/>
            <person name="Culumber M."/>
            <person name="McMahon D.J."/>
            <person name="Broadbent J.R."/>
            <person name="Oberg T.S."/>
            <person name="Ortaki F."/>
        </authorList>
    </citation>
    <scope>NUCLEOTIDE SEQUENCE [LARGE SCALE GENOMIC DNA]</scope>
    <source>
        <strain evidence="5 6">WDC04</strain>
    </source>
</reference>
<proteinExistence type="inferred from homology"/>
<dbReference type="AlphaFoldDB" id="A0A0D0Y764"/>
<comment type="caution">
    <text evidence="5">The sequence shown here is derived from an EMBL/GenBank/DDBJ whole genome shotgun (WGS) entry which is preliminary data.</text>
</comment>
<evidence type="ECO:0000313" key="6">
    <source>
        <dbReference type="Proteomes" id="UP000032279"/>
    </source>
</evidence>
<dbReference type="Proteomes" id="UP000032279">
    <property type="component" value="Unassembled WGS sequence"/>
</dbReference>
<keyword evidence="5" id="KW-0067">ATP-binding</keyword>
<feature type="domain" description="Replicative helicase loading/DNA remodeling protein DnaB N-terminal winged helix" evidence="4">
    <location>
        <begin position="11"/>
        <end position="228"/>
    </location>
</feature>
<feature type="compositionally biased region" description="Low complexity" evidence="2">
    <location>
        <begin position="436"/>
        <end position="446"/>
    </location>
</feature>
<dbReference type="EMBL" id="AWTT01000004">
    <property type="protein sequence ID" value="KIS04078.1"/>
    <property type="molecule type" value="Genomic_DNA"/>
</dbReference>
<keyword evidence="5" id="KW-0347">Helicase</keyword>
<keyword evidence="5" id="KW-0547">Nucleotide-binding</keyword>
<comment type="similarity">
    <text evidence="1">Belongs to the DnaB/DnaD family.</text>
</comment>
<accession>A0A0D0Y764</accession>
<evidence type="ECO:0000259" key="3">
    <source>
        <dbReference type="Pfam" id="PF07261"/>
    </source>
</evidence>